<keyword evidence="3" id="KW-0050">Antiport</keyword>
<keyword evidence="7" id="KW-0406">Ion transport</keyword>
<proteinExistence type="predicted"/>
<evidence type="ECO:0000256" key="8">
    <source>
        <dbReference type="ARBA" id="ARBA00023136"/>
    </source>
</evidence>
<feature type="transmembrane region" description="Helical" evidence="10">
    <location>
        <begin position="101"/>
        <end position="123"/>
    </location>
</feature>
<dbReference type="AlphaFoldDB" id="A0A381QCN9"/>
<dbReference type="GO" id="GO:0042910">
    <property type="term" value="F:xenobiotic transmembrane transporter activity"/>
    <property type="evidence" value="ECO:0007669"/>
    <property type="project" value="InterPro"/>
</dbReference>
<organism evidence="11">
    <name type="scientific">marine metagenome</name>
    <dbReference type="NCBI Taxonomy" id="408172"/>
    <lineage>
        <taxon>unclassified sequences</taxon>
        <taxon>metagenomes</taxon>
        <taxon>ecological metagenomes</taxon>
    </lineage>
</organism>
<feature type="transmembrane region" description="Helical" evidence="10">
    <location>
        <begin position="207"/>
        <end position="229"/>
    </location>
</feature>
<keyword evidence="5 10" id="KW-0812">Transmembrane</keyword>
<dbReference type="EMBL" id="UINC01001290">
    <property type="protein sequence ID" value="SUZ76748.1"/>
    <property type="molecule type" value="Genomic_DNA"/>
</dbReference>
<evidence type="ECO:0000256" key="10">
    <source>
        <dbReference type="SAM" id="Phobius"/>
    </source>
</evidence>
<dbReference type="Pfam" id="PF01554">
    <property type="entry name" value="MatE"/>
    <property type="match status" value="2"/>
</dbReference>
<comment type="subcellular location">
    <subcellularLocation>
        <location evidence="1">Cell membrane</location>
        <topology evidence="1">Multi-pass membrane protein</topology>
    </subcellularLocation>
</comment>
<dbReference type="CDD" id="cd13137">
    <property type="entry name" value="MATE_NorM_like"/>
    <property type="match status" value="1"/>
</dbReference>
<evidence type="ECO:0000256" key="7">
    <source>
        <dbReference type="ARBA" id="ARBA00023065"/>
    </source>
</evidence>
<dbReference type="NCBIfam" id="TIGR00797">
    <property type="entry name" value="matE"/>
    <property type="match status" value="1"/>
</dbReference>
<evidence type="ECO:0000256" key="2">
    <source>
        <dbReference type="ARBA" id="ARBA00022448"/>
    </source>
</evidence>
<name>A0A381QCN9_9ZZZZ</name>
<keyword evidence="8 10" id="KW-0472">Membrane</keyword>
<evidence type="ECO:0000256" key="3">
    <source>
        <dbReference type="ARBA" id="ARBA00022449"/>
    </source>
</evidence>
<evidence type="ECO:0000313" key="11">
    <source>
        <dbReference type="EMBL" id="SUZ76748.1"/>
    </source>
</evidence>
<dbReference type="InterPro" id="IPR050222">
    <property type="entry name" value="MATE_MdtK"/>
</dbReference>
<feature type="transmembrane region" description="Helical" evidence="10">
    <location>
        <begin position="332"/>
        <end position="350"/>
    </location>
</feature>
<feature type="transmembrane region" description="Helical" evidence="10">
    <location>
        <begin position="404"/>
        <end position="424"/>
    </location>
</feature>
<feature type="transmembrane region" description="Helical" evidence="10">
    <location>
        <begin position="60"/>
        <end position="80"/>
    </location>
</feature>
<keyword evidence="2" id="KW-0813">Transport</keyword>
<dbReference type="PANTHER" id="PTHR43298:SF2">
    <property type="entry name" value="FMN_FAD EXPORTER YEEO-RELATED"/>
    <property type="match status" value="1"/>
</dbReference>
<evidence type="ECO:0000256" key="9">
    <source>
        <dbReference type="ARBA" id="ARBA00031636"/>
    </source>
</evidence>
<dbReference type="PANTHER" id="PTHR43298">
    <property type="entry name" value="MULTIDRUG RESISTANCE PROTEIN NORM-RELATED"/>
    <property type="match status" value="1"/>
</dbReference>
<keyword evidence="6 10" id="KW-1133">Transmembrane helix</keyword>
<evidence type="ECO:0000256" key="1">
    <source>
        <dbReference type="ARBA" id="ARBA00004651"/>
    </source>
</evidence>
<feature type="transmembrane region" description="Helical" evidence="10">
    <location>
        <begin position="370"/>
        <end position="392"/>
    </location>
</feature>
<evidence type="ECO:0000256" key="5">
    <source>
        <dbReference type="ARBA" id="ARBA00022692"/>
    </source>
</evidence>
<dbReference type="GO" id="GO:0006811">
    <property type="term" value="P:monoatomic ion transport"/>
    <property type="evidence" value="ECO:0007669"/>
    <property type="project" value="UniProtKB-KW"/>
</dbReference>
<gene>
    <name evidence="11" type="ORF">METZ01_LOCUS29602</name>
</gene>
<reference evidence="11" key="1">
    <citation type="submission" date="2018-05" db="EMBL/GenBank/DDBJ databases">
        <authorList>
            <person name="Lanie J.A."/>
            <person name="Ng W.-L."/>
            <person name="Kazmierczak K.M."/>
            <person name="Andrzejewski T.M."/>
            <person name="Davidsen T.M."/>
            <person name="Wayne K.J."/>
            <person name="Tettelin H."/>
            <person name="Glass J.I."/>
            <person name="Rusch D."/>
            <person name="Podicherti R."/>
            <person name="Tsui H.-C.T."/>
            <person name="Winkler M.E."/>
        </authorList>
    </citation>
    <scope>NUCLEOTIDE SEQUENCE</scope>
</reference>
<dbReference type="PIRSF" id="PIRSF006603">
    <property type="entry name" value="DinF"/>
    <property type="match status" value="1"/>
</dbReference>
<feature type="transmembrane region" description="Helical" evidence="10">
    <location>
        <begin position="129"/>
        <end position="149"/>
    </location>
</feature>
<keyword evidence="4" id="KW-1003">Cell membrane</keyword>
<dbReference type="InterPro" id="IPR002528">
    <property type="entry name" value="MATE_fam"/>
</dbReference>
<evidence type="ECO:0000256" key="4">
    <source>
        <dbReference type="ARBA" id="ARBA00022475"/>
    </source>
</evidence>
<dbReference type="InterPro" id="IPR048279">
    <property type="entry name" value="MdtK-like"/>
</dbReference>
<sequence length="461" mass="49621">MQQADSSGKGGNTSRRDLIRGSIPRNLWNMAWPQMADSALTVVDQIADLFWAGRMGYRTIAGLGVAQIFMLIYSTARIGLDTGMRAMISRAIGANDREYANHVLLQALTITFIWTLLVGGLGIIFTNKLLSMVGVSAAVVELATTYMQLQFVAYSMQNFVRLTGGALNAAGDSINPLKAVTVSRGVHILSSPFFIFGWLWFPDMGIAGAAAANIVAQFLGMIMNLVVLYKGNSGLRLSLKAYRVDIILIGRLLRVGLPAAMTSMQRSVSQLVLLVGVSNFGDAPVAAFALSRRVENIVSNTSRGLGRASAAVAGQNLGAGNINRAKSSLNWALVYSAILSAVAMTLYLLFTEEIATVFNGDPNFLAHMTTWLFILAIATFPMSSVQVLTQGISNTGATVAPMNITLTTMWLIEIPMAFGLAFLTPLDSEGVPWGIACGNAVRCLAFFWYFYKGSWLKPGVI</sequence>
<dbReference type="GO" id="GO:0015297">
    <property type="term" value="F:antiporter activity"/>
    <property type="evidence" value="ECO:0007669"/>
    <property type="project" value="UniProtKB-KW"/>
</dbReference>
<evidence type="ECO:0000256" key="6">
    <source>
        <dbReference type="ARBA" id="ARBA00022989"/>
    </source>
</evidence>
<dbReference type="GO" id="GO:0005886">
    <property type="term" value="C:plasma membrane"/>
    <property type="evidence" value="ECO:0007669"/>
    <property type="project" value="UniProtKB-SubCell"/>
</dbReference>
<accession>A0A381QCN9</accession>
<protein>
    <recommendedName>
        <fullName evidence="9">Multidrug-efflux transporter</fullName>
    </recommendedName>
</protein>
<feature type="transmembrane region" description="Helical" evidence="10">
    <location>
        <begin position="430"/>
        <end position="451"/>
    </location>
</feature>